<dbReference type="AlphaFoldDB" id="A0A0A0EFN3"/>
<dbReference type="OrthoDB" id="7690273at2"/>
<evidence type="ECO:0000313" key="2">
    <source>
        <dbReference type="EMBL" id="KGM49771.1"/>
    </source>
</evidence>
<comment type="caution">
    <text evidence="2">The sequence shown here is derived from an EMBL/GenBank/DDBJ whole genome shotgun (WGS) entry which is preliminary data.</text>
</comment>
<evidence type="ECO:0000313" key="3">
    <source>
        <dbReference type="Proteomes" id="UP000030004"/>
    </source>
</evidence>
<organism evidence="2 3">
    <name type="scientific">Pseudooceanicola atlanticus</name>
    <dbReference type="NCBI Taxonomy" id="1461694"/>
    <lineage>
        <taxon>Bacteria</taxon>
        <taxon>Pseudomonadati</taxon>
        <taxon>Pseudomonadota</taxon>
        <taxon>Alphaproteobacteria</taxon>
        <taxon>Rhodobacterales</taxon>
        <taxon>Paracoccaceae</taxon>
        <taxon>Pseudooceanicola</taxon>
    </lineage>
</organism>
<feature type="domain" description="Flagellar protein FlgJ N-terminal" evidence="1">
    <location>
        <begin position="37"/>
        <end position="84"/>
    </location>
</feature>
<dbReference type="eggNOG" id="COG3951">
    <property type="taxonomic scope" value="Bacteria"/>
</dbReference>
<name>A0A0A0EFN3_9RHOB</name>
<accession>A0A0A0EFN3</accession>
<dbReference type="Proteomes" id="UP000030004">
    <property type="component" value="Unassembled WGS sequence"/>
</dbReference>
<keyword evidence="3" id="KW-1185">Reference proteome</keyword>
<gene>
    <name evidence="2" type="ORF">ATO9_07095</name>
</gene>
<reference evidence="2 3" key="1">
    <citation type="journal article" date="2015" name="Antonie Van Leeuwenhoek">
        <title>Pseudooceanicola atlanticus gen. nov. sp. nov., isolated from surface seawater of the Atlantic Ocean and reclassification of Oceanicola batsensis, Oceanicola marinus, Oceanicola nitratireducens, Oceanicola nanhaiensis, Oceanicola antarcticus and Oceanicola flagellatus, as Pseudooceanicola batsensis comb. nov., Pseudooceanicola marinus comb. nov., Pseudooceanicola nitratireducens comb. nov., Pseudooceanicola nanhaiensis comb. nov., Pseudooceanicola antarcticus comb. nov., and Pseudooceanicola flagellatus comb. nov.</title>
        <authorList>
            <person name="Lai Q."/>
            <person name="Li G."/>
            <person name="Liu X."/>
            <person name="Du Y."/>
            <person name="Sun F."/>
            <person name="Shao Z."/>
        </authorList>
    </citation>
    <scope>NUCLEOTIDE SEQUENCE [LARGE SCALE GENOMIC DNA]</scope>
    <source>
        <strain evidence="2 3">22II-s11g</strain>
    </source>
</reference>
<dbReference type="Pfam" id="PF10135">
    <property type="entry name" value="Rod-binding"/>
    <property type="match status" value="1"/>
</dbReference>
<protein>
    <recommendedName>
        <fullName evidence="1">Flagellar protein FlgJ N-terminal domain-containing protein</fullName>
    </recommendedName>
</protein>
<evidence type="ECO:0000259" key="1">
    <source>
        <dbReference type="Pfam" id="PF10135"/>
    </source>
</evidence>
<dbReference type="InterPro" id="IPR019301">
    <property type="entry name" value="Flagellar_prot_FlgJ_N"/>
</dbReference>
<proteinExistence type="predicted"/>
<dbReference type="RefSeq" id="WP_052418149.1">
    <property type="nucleotide sequence ID" value="NZ_AQQX01000002.1"/>
</dbReference>
<dbReference type="STRING" id="1461694.ATO9_07095"/>
<dbReference type="EMBL" id="AQQX01000002">
    <property type="protein sequence ID" value="KGM49771.1"/>
    <property type="molecule type" value="Genomic_DNA"/>
</dbReference>
<sequence length="94" mass="9937">METSGISASTYRQPQSSADKKLKAVADQLEATFLSEMLKSAGVAETPSLFGGGAGEGQFASFLRDEYARELTAAGGLSLGEALFNSLKERQNDE</sequence>